<dbReference type="PANTHER" id="PTHR43080">
    <property type="entry name" value="CBS DOMAIN-CONTAINING PROTEIN CBSX3, MITOCHONDRIAL"/>
    <property type="match status" value="1"/>
</dbReference>
<dbReference type="Pfam" id="PF00571">
    <property type="entry name" value="CBS"/>
    <property type="match status" value="2"/>
</dbReference>
<dbReference type="Gene3D" id="2.20.28.10">
    <property type="match status" value="1"/>
</dbReference>
<dbReference type="SMART" id="SM00116">
    <property type="entry name" value="CBS"/>
    <property type="match status" value="2"/>
</dbReference>
<feature type="domain" description="CBS" evidence="4">
    <location>
        <begin position="9"/>
        <end position="66"/>
    </location>
</feature>
<organism evidence="5">
    <name type="scientific">Thermogemmatispora argillosa</name>
    <dbReference type="NCBI Taxonomy" id="2045280"/>
    <lineage>
        <taxon>Bacteria</taxon>
        <taxon>Bacillati</taxon>
        <taxon>Chloroflexota</taxon>
        <taxon>Ktedonobacteria</taxon>
        <taxon>Thermogemmatisporales</taxon>
        <taxon>Thermogemmatisporaceae</taxon>
        <taxon>Thermogemmatispora</taxon>
    </lineage>
</organism>
<evidence type="ECO:0000313" key="5">
    <source>
        <dbReference type="EMBL" id="BBH95135.1"/>
    </source>
</evidence>
<evidence type="ECO:0000256" key="1">
    <source>
        <dbReference type="ARBA" id="ARBA00001965"/>
    </source>
</evidence>
<dbReference type="InterPro" id="IPR051257">
    <property type="entry name" value="Diverse_CBS-Domain"/>
</dbReference>
<comment type="cofactor">
    <cofactor evidence="1">
        <name>Fe(3+)</name>
        <dbReference type="ChEBI" id="CHEBI:29034"/>
    </cofactor>
</comment>
<proteinExistence type="predicted"/>
<dbReference type="PROSITE" id="PS51371">
    <property type="entry name" value="CBS"/>
    <property type="match status" value="2"/>
</dbReference>
<dbReference type="PANTHER" id="PTHR43080:SF26">
    <property type="entry name" value="REGULATORY PROTEIN"/>
    <property type="match status" value="1"/>
</dbReference>
<dbReference type="SUPFAM" id="SSF54631">
    <property type="entry name" value="CBS-domain pair"/>
    <property type="match status" value="1"/>
</dbReference>
<dbReference type="Gene3D" id="3.10.580.10">
    <property type="entry name" value="CBS-domain"/>
    <property type="match status" value="2"/>
</dbReference>
<dbReference type="InterPro" id="IPR000644">
    <property type="entry name" value="CBS_dom"/>
</dbReference>
<name>A0A455T748_9CHLR</name>
<evidence type="ECO:0000259" key="4">
    <source>
        <dbReference type="PROSITE" id="PS51371"/>
    </source>
</evidence>
<accession>A0A455T748</accession>
<dbReference type="SUPFAM" id="SSF57802">
    <property type="entry name" value="Rubredoxin-like"/>
    <property type="match status" value="1"/>
</dbReference>
<dbReference type="AlphaFoldDB" id="A0A455T748"/>
<reference evidence="5" key="1">
    <citation type="submission" date="2018-12" db="EMBL/GenBank/DDBJ databases">
        <title>Novel natural products biosynthetic potential of the class Ktedonobacteria.</title>
        <authorList>
            <person name="Zheng Y."/>
            <person name="Saitou A."/>
            <person name="Wang C.M."/>
            <person name="Toyoda A."/>
            <person name="Minakuchi Y."/>
            <person name="Sekiguchi Y."/>
            <person name="Ueda K."/>
            <person name="Takano H."/>
            <person name="Sakai Y."/>
            <person name="Yokota A."/>
            <person name="Yabe S."/>
        </authorList>
    </citation>
    <scope>NUCLEOTIDE SEQUENCE</scope>
    <source>
        <strain evidence="5">A3-2</strain>
    </source>
</reference>
<evidence type="ECO:0000256" key="2">
    <source>
        <dbReference type="ARBA" id="ARBA00023122"/>
    </source>
</evidence>
<feature type="domain" description="CBS" evidence="4">
    <location>
        <begin position="67"/>
        <end position="124"/>
    </location>
</feature>
<keyword evidence="2 3" id="KW-0129">CBS domain</keyword>
<protein>
    <submittedName>
        <fullName evidence="5">Signal transduction protein</fullName>
    </submittedName>
</protein>
<dbReference type="InterPro" id="IPR046342">
    <property type="entry name" value="CBS_dom_sf"/>
</dbReference>
<evidence type="ECO:0000256" key="3">
    <source>
        <dbReference type="PROSITE-ProRule" id="PRU00703"/>
    </source>
</evidence>
<gene>
    <name evidence="5" type="ORF">KTA_33340</name>
</gene>
<dbReference type="CDD" id="cd04586">
    <property type="entry name" value="CBS_pair_BON_assoc"/>
    <property type="match status" value="1"/>
</dbReference>
<dbReference type="InterPro" id="IPR048574">
    <property type="entry name" value="RUBY_RBDX"/>
</dbReference>
<dbReference type="EMBL" id="AP019377">
    <property type="protein sequence ID" value="BBH95135.1"/>
    <property type="molecule type" value="Genomic_DNA"/>
</dbReference>
<sequence length="157" mass="17173">MGRKVKDVMTTTVVTVREDQTKQQAAALMARHRVSGLPVVNEEGMITGLVTEHDVLARQGRLVREIMTRGLISVSEETELEDVAQLLVNRRIRRLPVLREGRLVGIVSRADLVREVATRWTCPVCGEVAPGEEPPEGCPRCAAPQMVASAEPAPPGF</sequence>
<dbReference type="Pfam" id="PF21349">
    <property type="entry name" value="RUBY_RBDX"/>
    <property type="match status" value="1"/>
</dbReference>